<dbReference type="AlphaFoldDB" id="A0A3Q3JAY2"/>
<dbReference type="SUPFAM" id="SSF143870">
    <property type="entry name" value="PF0523-like"/>
    <property type="match status" value="1"/>
</dbReference>
<evidence type="ECO:0000313" key="8">
    <source>
        <dbReference type="Proteomes" id="UP000261600"/>
    </source>
</evidence>
<keyword evidence="6" id="KW-0812">Transmembrane</keyword>
<keyword evidence="4 5" id="KW-0539">Nucleus</keyword>
<keyword evidence="6" id="KW-0472">Membrane</keyword>
<evidence type="ECO:0000256" key="3">
    <source>
        <dbReference type="ARBA" id="ARBA00022694"/>
    </source>
</evidence>
<name>A0A3Q3JAY2_MONAL</name>
<protein>
    <submittedName>
        <fullName evidence="7">Uncharacterized protein</fullName>
    </submittedName>
</protein>
<organism evidence="7 8">
    <name type="scientific">Monopterus albus</name>
    <name type="common">Swamp eel</name>
    <dbReference type="NCBI Taxonomy" id="43700"/>
    <lineage>
        <taxon>Eukaryota</taxon>
        <taxon>Metazoa</taxon>
        <taxon>Chordata</taxon>
        <taxon>Craniata</taxon>
        <taxon>Vertebrata</taxon>
        <taxon>Euteleostomi</taxon>
        <taxon>Actinopterygii</taxon>
        <taxon>Neopterygii</taxon>
        <taxon>Teleostei</taxon>
        <taxon>Neoteleostei</taxon>
        <taxon>Acanthomorphata</taxon>
        <taxon>Anabantaria</taxon>
        <taxon>Synbranchiformes</taxon>
        <taxon>Synbranchidae</taxon>
        <taxon>Monopterus</taxon>
    </lineage>
</organism>
<evidence type="ECO:0000256" key="6">
    <source>
        <dbReference type="SAM" id="Phobius"/>
    </source>
</evidence>
<dbReference type="Gene3D" id="3.30.2380.10">
    <property type="entry name" value="CGI121/TPRKB"/>
    <property type="match status" value="1"/>
</dbReference>
<dbReference type="GO" id="GO:0002949">
    <property type="term" value="P:tRNA threonylcarbamoyladenosine modification"/>
    <property type="evidence" value="ECO:0007669"/>
    <property type="project" value="TreeGrafter"/>
</dbReference>
<keyword evidence="8" id="KW-1185">Reference proteome</keyword>
<dbReference type="GO" id="GO:0000408">
    <property type="term" value="C:EKC/KEOPS complex"/>
    <property type="evidence" value="ECO:0007669"/>
    <property type="project" value="TreeGrafter"/>
</dbReference>
<dbReference type="InterPro" id="IPR013926">
    <property type="entry name" value="CGI121/TPRKB"/>
</dbReference>
<reference evidence="7" key="1">
    <citation type="submission" date="2025-08" db="UniProtKB">
        <authorList>
            <consortium name="Ensembl"/>
        </authorList>
    </citation>
    <scope>IDENTIFICATION</scope>
</reference>
<sequence>MKRNMPVEHTTSPVSMHLTKQLELFPDHRVTQMLFKDVKNAAELRQSAVKGQISGALINPKMLVNPFQVLVATNKSVHLQKTGKMKTRSLYSEIIFSLSPTNNEHHTNSRIDKVITHLAETYKRPFTPPTKEQDTCTGTQLFFVVGSFLFLFVLIVFQLSCLASFRFCVHLQLFCIYL</sequence>
<keyword evidence="3" id="KW-0819">tRNA processing</keyword>
<evidence type="ECO:0000256" key="2">
    <source>
        <dbReference type="ARBA" id="ARBA00005546"/>
    </source>
</evidence>
<dbReference type="PANTHER" id="PTHR15840">
    <property type="entry name" value="CGI-121 FAMILY MEMBER"/>
    <property type="match status" value="1"/>
</dbReference>
<reference evidence="7" key="2">
    <citation type="submission" date="2025-09" db="UniProtKB">
        <authorList>
            <consortium name="Ensembl"/>
        </authorList>
    </citation>
    <scope>IDENTIFICATION</scope>
</reference>
<accession>A0A3Q3JAY2</accession>
<evidence type="ECO:0000256" key="4">
    <source>
        <dbReference type="ARBA" id="ARBA00023242"/>
    </source>
</evidence>
<dbReference type="Pfam" id="PF08617">
    <property type="entry name" value="CGI-121"/>
    <property type="match status" value="1"/>
</dbReference>
<evidence type="ECO:0000256" key="1">
    <source>
        <dbReference type="ARBA" id="ARBA00004123"/>
    </source>
</evidence>
<dbReference type="GO" id="GO:0005634">
    <property type="term" value="C:nucleus"/>
    <property type="evidence" value="ECO:0007669"/>
    <property type="project" value="UniProtKB-SubCell"/>
</dbReference>
<dbReference type="Ensembl" id="ENSMALT00000010976.1">
    <property type="protein sequence ID" value="ENSMALP00000010747.1"/>
    <property type="gene ID" value="ENSMALG00000007663.1"/>
</dbReference>
<comment type="subcellular location">
    <subcellularLocation>
        <location evidence="1">Nucleus</location>
    </subcellularLocation>
</comment>
<dbReference type="InterPro" id="IPR036504">
    <property type="entry name" value="CGI121/TPRKB_sf"/>
</dbReference>
<keyword evidence="6" id="KW-1133">Transmembrane helix</keyword>
<comment type="similarity">
    <text evidence="2 5">Belongs to the CGI121/TPRKB family.</text>
</comment>
<feature type="transmembrane region" description="Helical" evidence="6">
    <location>
        <begin position="141"/>
        <end position="165"/>
    </location>
</feature>
<dbReference type="PANTHER" id="PTHR15840:SF10">
    <property type="entry name" value="EKC_KEOPS COMPLEX SUBUNIT TPRKB"/>
    <property type="match status" value="1"/>
</dbReference>
<evidence type="ECO:0000313" key="7">
    <source>
        <dbReference type="Ensembl" id="ENSMALP00000010747.1"/>
    </source>
</evidence>
<dbReference type="Proteomes" id="UP000261600">
    <property type="component" value="Unplaced"/>
</dbReference>
<dbReference type="GO" id="GO:0005829">
    <property type="term" value="C:cytosol"/>
    <property type="evidence" value="ECO:0007669"/>
    <property type="project" value="TreeGrafter"/>
</dbReference>
<proteinExistence type="inferred from homology"/>
<evidence type="ECO:0000256" key="5">
    <source>
        <dbReference type="RuleBase" id="RU004398"/>
    </source>
</evidence>